<dbReference type="GO" id="GO:0019264">
    <property type="term" value="P:glycine biosynthetic process from serine"/>
    <property type="evidence" value="ECO:0007669"/>
    <property type="project" value="UniProtKB-UniRule"/>
</dbReference>
<gene>
    <name evidence="6" type="primary">glyA</name>
    <name evidence="9" type="ORF">A3D25_02955</name>
</gene>
<dbReference type="Pfam" id="PF00464">
    <property type="entry name" value="SHMT"/>
    <property type="match status" value="1"/>
</dbReference>
<dbReference type="InterPro" id="IPR019798">
    <property type="entry name" value="Ser_HO-MeTrfase_PLP_BS"/>
</dbReference>
<evidence type="ECO:0000256" key="6">
    <source>
        <dbReference type="HAMAP-Rule" id="MF_00051"/>
    </source>
</evidence>
<feature type="binding site" evidence="6">
    <location>
        <begin position="115"/>
        <end position="117"/>
    </location>
    <ligand>
        <name>(6S)-5,6,7,8-tetrahydrofolate</name>
        <dbReference type="ChEBI" id="CHEBI:57453"/>
    </ligand>
</feature>
<feature type="modified residue" description="N6-(pyridoxal phosphate)lysine" evidence="6 7">
    <location>
        <position position="219"/>
    </location>
</feature>
<dbReference type="InterPro" id="IPR001085">
    <property type="entry name" value="Ser_HO-MeTrfase"/>
</dbReference>
<dbReference type="GO" id="GO:0035999">
    <property type="term" value="P:tetrahydrofolate interconversion"/>
    <property type="evidence" value="ECO:0007669"/>
    <property type="project" value="UniProtKB-UniRule"/>
</dbReference>
<feature type="site" description="Plays an important role in substrate specificity" evidence="6">
    <location>
        <position position="218"/>
    </location>
</feature>
<name>A0A1F5KJ96_9BACT</name>
<dbReference type="PIRSF" id="PIRSF000412">
    <property type="entry name" value="SHMT"/>
    <property type="match status" value="1"/>
</dbReference>
<sequence>MSSKIFDLIQEEADRQKYGLEMIPSENYVSEKILKANGSILTNKYSEGFPGRRYYGGNEVIDKIEVYTVNLAKKLFGVPAAFVQSYSGSPANMAVTMAVCEPGDVVMGLALSSGGHLTHGANLNFSSIFYKAVNYKVGDDWKIDFTELGALAKKHKPKLIWVGTTAYPFKLDYKKFRKIADMVGAALVADCSHITGLIISGAHESPVPYVDIITTTTHKTLRGPRGAMILVTDRGLKKDPEIKGKIERAIIPGIQGGPHNHQTAAIAIALEEASLPSFKKYGVQIAKNAAVLAKELGTVSETHLILLSLTKYGYGLGYQAQYALEEAGITVNKNTIPGEPASPFYPSGVRLGTPALTTRGMKEKDMVKIAGWIKRVLEEIRGLDLPKEQEKRKDFLKEVKIKLHQNQNLKQIKKEVAAFAGKFPVPGIG</sequence>
<organism evidence="9 10">
    <name type="scientific">Candidatus Daviesbacteria bacterium RIFCSPHIGHO2_02_FULL_43_12</name>
    <dbReference type="NCBI Taxonomy" id="1797776"/>
    <lineage>
        <taxon>Bacteria</taxon>
        <taxon>Candidatus Daviesiibacteriota</taxon>
    </lineage>
</organism>
<dbReference type="NCBIfam" id="NF000586">
    <property type="entry name" value="PRK00011.1"/>
    <property type="match status" value="1"/>
</dbReference>
<dbReference type="EC" id="2.1.2.1" evidence="6"/>
<comment type="catalytic activity">
    <reaction evidence="6">
        <text>(6R)-5,10-methylene-5,6,7,8-tetrahydrofolate + glycine + H2O = (6S)-5,6,7,8-tetrahydrofolate + L-serine</text>
        <dbReference type="Rhea" id="RHEA:15481"/>
        <dbReference type="ChEBI" id="CHEBI:15377"/>
        <dbReference type="ChEBI" id="CHEBI:15636"/>
        <dbReference type="ChEBI" id="CHEBI:33384"/>
        <dbReference type="ChEBI" id="CHEBI:57305"/>
        <dbReference type="ChEBI" id="CHEBI:57453"/>
        <dbReference type="EC" id="2.1.2.1"/>
    </reaction>
</comment>
<comment type="function">
    <text evidence="6">Catalyzes the reversible interconversion of serine and glycine with tetrahydrofolate (THF) serving as the one-carbon carrier. This reaction serves as the major source of one-carbon groups required for the biosynthesis of purines, thymidylate, methionine, and other important biomolecules. Also exhibits THF-independent aldolase activity toward beta-hydroxyamino acids, producing glycine and aldehydes, via a retro-aldol mechanism.</text>
</comment>
<proteinExistence type="inferred from homology"/>
<keyword evidence="5 6" id="KW-0663">Pyridoxal phosphate</keyword>
<evidence type="ECO:0000256" key="7">
    <source>
        <dbReference type="PIRSR" id="PIRSR000412-50"/>
    </source>
</evidence>
<accession>A0A1F5KJ96</accession>
<evidence type="ECO:0000256" key="2">
    <source>
        <dbReference type="ARBA" id="ARBA00006376"/>
    </source>
</evidence>
<evidence type="ECO:0000256" key="5">
    <source>
        <dbReference type="ARBA" id="ARBA00022898"/>
    </source>
</evidence>
<feature type="binding site" evidence="6">
    <location>
        <begin position="342"/>
        <end position="344"/>
    </location>
    <ligand>
        <name>(6S)-5,6,7,8-tetrahydrofolate</name>
        <dbReference type="ChEBI" id="CHEBI:57453"/>
    </ligand>
</feature>
<dbReference type="GO" id="GO:0005829">
    <property type="term" value="C:cytosol"/>
    <property type="evidence" value="ECO:0007669"/>
    <property type="project" value="TreeGrafter"/>
</dbReference>
<comment type="caution">
    <text evidence="9">The sequence shown here is derived from an EMBL/GenBank/DDBJ whole genome shotgun (WGS) entry which is preliminary data.</text>
</comment>
<evidence type="ECO:0000313" key="10">
    <source>
        <dbReference type="Proteomes" id="UP000177328"/>
    </source>
</evidence>
<dbReference type="CDD" id="cd00378">
    <property type="entry name" value="SHMT"/>
    <property type="match status" value="1"/>
</dbReference>
<comment type="caution">
    <text evidence="6">Lacks conserved residue(s) required for the propagation of feature annotation.</text>
</comment>
<keyword evidence="3 6" id="KW-0554">One-carbon metabolism</keyword>
<dbReference type="InterPro" id="IPR049943">
    <property type="entry name" value="Ser_HO-MeTrfase-like"/>
</dbReference>
<comment type="pathway">
    <text evidence="6">One-carbon metabolism; tetrahydrofolate interconversion.</text>
</comment>
<protein>
    <recommendedName>
        <fullName evidence="6">Serine hydroxymethyltransferase</fullName>
        <shortName evidence="6">SHMT</shortName>
        <shortName evidence="6">Serine methylase</shortName>
        <ecNumber evidence="6">2.1.2.1</ecNumber>
    </recommendedName>
</protein>
<dbReference type="Gene3D" id="3.90.1150.10">
    <property type="entry name" value="Aspartate Aminotransferase, domain 1"/>
    <property type="match status" value="1"/>
</dbReference>
<dbReference type="HAMAP" id="MF_00051">
    <property type="entry name" value="SHMT"/>
    <property type="match status" value="1"/>
</dbReference>
<comment type="subcellular location">
    <subcellularLocation>
        <location evidence="6">Cytoplasm</location>
    </subcellularLocation>
</comment>
<evidence type="ECO:0000313" key="9">
    <source>
        <dbReference type="EMBL" id="OGE40972.1"/>
    </source>
</evidence>
<evidence type="ECO:0000256" key="4">
    <source>
        <dbReference type="ARBA" id="ARBA00022679"/>
    </source>
</evidence>
<evidence type="ECO:0000259" key="8">
    <source>
        <dbReference type="Pfam" id="PF00464"/>
    </source>
</evidence>
<dbReference type="AlphaFoldDB" id="A0A1F5KJ96"/>
<dbReference type="PANTHER" id="PTHR11680:SF35">
    <property type="entry name" value="SERINE HYDROXYMETHYLTRANSFERASE 1"/>
    <property type="match status" value="1"/>
</dbReference>
<dbReference type="InterPro" id="IPR015421">
    <property type="entry name" value="PyrdxlP-dep_Trfase_major"/>
</dbReference>
<comment type="subunit">
    <text evidence="6">Homodimer.</text>
</comment>
<dbReference type="PANTHER" id="PTHR11680">
    <property type="entry name" value="SERINE HYDROXYMETHYLTRANSFERASE"/>
    <property type="match status" value="1"/>
</dbReference>
<reference evidence="9 10" key="1">
    <citation type="journal article" date="2016" name="Nat. Commun.">
        <title>Thousands of microbial genomes shed light on interconnected biogeochemical processes in an aquifer system.</title>
        <authorList>
            <person name="Anantharaman K."/>
            <person name="Brown C.T."/>
            <person name="Hug L.A."/>
            <person name="Sharon I."/>
            <person name="Castelle C.J."/>
            <person name="Probst A.J."/>
            <person name="Thomas B.C."/>
            <person name="Singh A."/>
            <person name="Wilkins M.J."/>
            <person name="Karaoz U."/>
            <person name="Brodie E.L."/>
            <person name="Williams K.H."/>
            <person name="Hubbard S.S."/>
            <person name="Banfield J.F."/>
        </authorList>
    </citation>
    <scope>NUCLEOTIDE SEQUENCE [LARGE SCALE GENOMIC DNA]</scope>
</reference>
<comment type="cofactor">
    <cofactor evidence="1 6 7">
        <name>pyridoxal 5'-phosphate</name>
        <dbReference type="ChEBI" id="CHEBI:597326"/>
    </cofactor>
</comment>
<feature type="domain" description="Serine hydroxymethyltransferase-like" evidence="8">
    <location>
        <begin position="3"/>
        <end position="373"/>
    </location>
</feature>
<evidence type="ECO:0000256" key="3">
    <source>
        <dbReference type="ARBA" id="ARBA00022563"/>
    </source>
</evidence>
<keyword evidence="4 6" id="KW-0808">Transferase</keyword>
<dbReference type="InterPro" id="IPR039429">
    <property type="entry name" value="SHMT-like_dom"/>
</dbReference>
<dbReference type="GO" id="GO:0004372">
    <property type="term" value="F:glycine hydroxymethyltransferase activity"/>
    <property type="evidence" value="ECO:0007669"/>
    <property type="project" value="UniProtKB-UniRule"/>
</dbReference>
<dbReference type="UniPathway" id="UPA00288">
    <property type="reaction ID" value="UER01023"/>
</dbReference>
<keyword evidence="6" id="KW-0028">Amino-acid biosynthesis</keyword>
<comment type="similarity">
    <text evidence="2 6">Belongs to the SHMT family.</text>
</comment>
<keyword evidence="6" id="KW-0963">Cytoplasm</keyword>
<dbReference type="Proteomes" id="UP000177328">
    <property type="component" value="Unassembled WGS sequence"/>
</dbReference>
<dbReference type="EMBL" id="MFDD01000003">
    <property type="protein sequence ID" value="OGE40972.1"/>
    <property type="molecule type" value="Genomic_DNA"/>
</dbReference>
<dbReference type="SUPFAM" id="SSF53383">
    <property type="entry name" value="PLP-dependent transferases"/>
    <property type="match status" value="1"/>
</dbReference>
<comment type="pathway">
    <text evidence="6">Amino-acid biosynthesis; glycine biosynthesis; glycine from L-serine: step 1/1.</text>
</comment>
<feature type="binding site" evidence="6">
    <location>
        <position position="111"/>
    </location>
    <ligand>
        <name>(6S)-5,6,7,8-tetrahydrofolate</name>
        <dbReference type="ChEBI" id="CHEBI:57453"/>
    </ligand>
</feature>
<dbReference type="UniPathway" id="UPA00193"/>
<evidence type="ECO:0000256" key="1">
    <source>
        <dbReference type="ARBA" id="ARBA00001933"/>
    </source>
</evidence>
<dbReference type="PROSITE" id="PS00096">
    <property type="entry name" value="SHMT"/>
    <property type="match status" value="1"/>
</dbReference>
<dbReference type="InterPro" id="IPR015424">
    <property type="entry name" value="PyrdxlP-dep_Trfase"/>
</dbReference>
<dbReference type="GO" id="GO:0030170">
    <property type="term" value="F:pyridoxal phosphate binding"/>
    <property type="evidence" value="ECO:0007669"/>
    <property type="project" value="UniProtKB-UniRule"/>
</dbReference>
<dbReference type="Gene3D" id="3.40.640.10">
    <property type="entry name" value="Type I PLP-dependent aspartate aminotransferase-like (Major domain)"/>
    <property type="match status" value="1"/>
</dbReference>
<dbReference type="InterPro" id="IPR015422">
    <property type="entry name" value="PyrdxlP-dep_Trfase_small"/>
</dbReference>